<comment type="caution">
    <text evidence="7">The sequence shown here is derived from an EMBL/GenBank/DDBJ whole genome shotgun (WGS) entry which is preliminary data.</text>
</comment>
<evidence type="ECO:0000256" key="4">
    <source>
        <dbReference type="ARBA" id="ARBA00022795"/>
    </source>
</evidence>
<keyword evidence="4 6" id="KW-1005">Bacterial flagellum biogenesis</keyword>
<evidence type="ECO:0000256" key="5">
    <source>
        <dbReference type="ARBA" id="ARBA00023186"/>
    </source>
</evidence>
<reference evidence="7 8" key="1">
    <citation type="journal article" date="2014" name="Int. J. Syst. Evol. Microbiol.">
        <title>Solimonas terrae sp. nov., isolated from soil.</title>
        <authorList>
            <person name="Kim S.J."/>
            <person name="Moon J.Y."/>
            <person name="Weon H.Y."/>
            <person name="Ahn J.H."/>
            <person name="Chen W.M."/>
            <person name="Kwon S.W."/>
        </authorList>
    </citation>
    <scope>NUCLEOTIDE SEQUENCE [LARGE SCALE GENOMIC DNA]</scope>
    <source>
        <strain evidence="7 8">KIS83-12</strain>
    </source>
</reference>
<evidence type="ECO:0000313" key="8">
    <source>
        <dbReference type="Proteomes" id="UP000472676"/>
    </source>
</evidence>
<dbReference type="Proteomes" id="UP000472676">
    <property type="component" value="Unassembled WGS sequence"/>
</dbReference>
<dbReference type="GO" id="GO:0071973">
    <property type="term" value="P:bacterial-type flagellum-dependent cell motility"/>
    <property type="evidence" value="ECO:0007669"/>
    <property type="project" value="TreeGrafter"/>
</dbReference>
<keyword evidence="8" id="KW-1185">Reference proteome</keyword>
<keyword evidence="3 6" id="KW-0963">Cytoplasm</keyword>
<organism evidence="7 8">
    <name type="scientific">Solimonas terrae</name>
    <dbReference type="NCBI Taxonomy" id="1396819"/>
    <lineage>
        <taxon>Bacteria</taxon>
        <taxon>Pseudomonadati</taxon>
        <taxon>Pseudomonadota</taxon>
        <taxon>Gammaproteobacteria</taxon>
        <taxon>Nevskiales</taxon>
        <taxon>Nevskiaceae</taxon>
        <taxon>Solimonas</taxon>
    </lineage>
</organism>
<dbReference type="GO" id="GO:0044780">
    <property type="term" value="P:bacterial-type flagellum assembly"/>
    <property type="evidence" value="ECO:0007669"/>
    <property type="project" value="InterPro"/>
</dbReference>
<proteinExistence type="inferred from homology"/>
<dbReference type="PIRSF" id="PIRSF039090">
    <property type="entry name" value="Flis"/>
    <property type="match status" value="1"/>
</dbReference>
<dbReference type="CDD" id="cd16098">
    <property type="entry name" value="FliS"/>
    <property type="match status" value="1"/>
</dbReference>
<dbReference type="EMBL" id="JAAMOW010000002">
    <property type="protein sequence ID" value="NGY04289.1"/>
    <property type="molecule type" value="Genomic_DNA"/>
</dbReference>
<sequence length="140" mass="15004">MGASPTECPWSRSVSYAAVRQYESASSSVLVDEVSPQRLTGMLYDGALTRLATARGAMARGETTAKLRAMARAIAIIEHLRACLDQQAGGSIARNLDALYDYSLRRLVHANATNDAPAVDEVLDLLRPLAEAWDTISGPA</sequence>
<comment type="subcellular location">
    <subcellularLocation>
        <location evidence="1 6">Cytoplasm</location>
        <location evidence="1 6">Cytosol</location>
    </subcellularLocation>
</comment>
<evidence type="ECO:0000256" key="6">
    <source>
        <dbReference type="PIRNR" id="PIRNR039090"/>
    </source>
</evidence>
<keyword evidence="7" id="KW-0282">Flagellum</keyword>
<evidence type="ECO:0000256" key="1">
    <source>
        <dbReference type="ARBA" id="ARBA00004514"/>
    </source>
</evidence>
<dbReference type="InterPro" id="IPR036584">
    <property type="entry name" value="FliS_sf"/>
</dbReference>
<keyword evidence="7" id="KW-0969">Cilium</keyword>
<gene>
    <name evidence="7" type="primary">fliS</name>
    <name evidence="7" type="ORF">G7Y85_05905</name>
</gene>
<dbReference type="Gene3D" id="1.20.120.340">
    <property type="entry name" value="Flagellar protein FliS"/>
    <property type="match status" value="1"/>
</dbReference>
<evidence type="ECO:0000313" key="7">
    <source>
        <dbReference type="EMBL" id="NGY04289.1"/>
    </source>
</evidence>
<dbReference type="InterPro" id="IPR003713">
    <property type="entry name" value="FliS"/>
</dbReference>
<keyword evidence="5" id="KW-0143">Chaperone</keyword>
<dbReference type="PANTHER" id="PTHR34773:SF1">
    <property type="entry name" value="FLAGELLAR SECRETION CHAPERONE FLIS"/>
    <property type="match status" value="1"/>
</dbReference>
<dbReference type="NCBIfam" id="TIGR00208">
    <property type="entry name" value="fliS"/>
    <property type="match status" value="1"/>
</dbReference>
<keyword evidence="7" id="KW-0966">Cell projection</keyword>
<comment type="similarity">
    <text evidence="2 6">Belongs to the FliS family.</text>
</comment>
<dbReference type="Pfam" id="PF02561">
    <property type="entry name" value="FliS"/>
    <property type="match status" value="1"/>
</dbReference>
<protein>
    <recommendedName>
        <fullName evidence="6">Flagellar secretion chaperone FliS</fullName>
    </recommendedName>
</protein>
<evidence type="ECO:0000256" key="2">
    <source>
        <dbReference type="ARBA" id="ARBA00008787"/>
    </source>
</evidence>
<dbReference type="SUPFAM" id="SSF101116">
    <property type="entry name" value="Flagellar export chaperone FliS"/>
    <property type="match status" value="1"/>
</dbReference>
<evidence type="ECO:0000256" key="3">
    <source>
        <dbReference type="ARBA" id="ARBA00022490"/>
    </source>
</evidence>
<dbReference type="GO" id="GO:0005829">
    <property type="term" value="C:cytosol"/>
    <property type="evidence" value="ECO:0007669"/>
    <property type="project" value="UniProtKB-SubCell"/>
</dbReference>
<dbReference type="PANTHER" id="PTHR34773">
    <property type="entry name" value="FLAGELLAR SECRETION CHAPERONE FLIS"/>
    <property type="match status" value="1"/>
</dbReference>
<accession>A0A6M2BQC4</accession>
<name>A0A6M2BQC4_9GAMM</name>
<dbReference type="AlphaFoldDB" id="A0A6M2BQC4"/>